<proteinExistence type="predicted"/>
<comment type="caution">
    <text evidence="6">The sequence shown here is derived from an EMBL/GenBank/DDBJ whole genome shotgun (WGS) entry which is preliminary data.</text>
</comment>
<evidence type="ECO:0000256" key="2">
    <source>
        <dbReference type="ARBA" id="ARBA00022962"/>
    </source>
</evidence>
<dbReference type="CDD" id="cd01743">
    <property type="entry name" value="GATase1_Anthranilate_Synthase"/>
    <property type="match status" value="1"/>
</dbReference>
<dbReference type="PANTHER" id="PTHR43418">
    <property type="entry name" value="MULTIFUNCTIONAL TRYPTOPHAN BIOSYNTHESIS PROTEIN-RELATED"/>
    <property type="match status" value="1"/>
</dbReference>
<evidence type="ECO:0000256" key="4">
    <source>
        <dbReference type="ARBA" id="ARBA00047683"/>
    </source>
</evidence>
<evidence type="ECO:0000256" key="1">
    <source>
        <dbReference type="ARBA" id="ARBA00012266"/>
    </source>
</evidence>
<keyword evidence="3" id="KW-0456">Lyase</keyword>
<dbReference type="SUPFAM" id="SSF52317">
    <property type="entry name" value="Class I glutamine amidotransferase-like"/>
    <property type="match status" value="1"/>
</dbReference>
<evidence type="ECO:0000313" key="7">
    <source>
        <dbReference type="Proteomes" id="UP001518680"/>
    </source>
</evidence>
<name>A0ABS1Y6D9_9CORY</name>
<protein>
    <recommendedName>
        <fullName evidence="1">anthranilate synthase</fullName>
        <ecNumber evidence="1">4.1.3.27</ecNumber>
    </recommendedName>
</protein>
<dbReference type="PANTHER" id="PTHR43418:SF2">
    <property type="entry name" value="BIFUNCTIONAL PROTEIN TRPGD"/>
    <property type="match status" value="1"/>
</dbReference>
<evidence type="ECO:0000259" key="5">
    <source>
        <dbReference type="Pfam" id="PF00117"/>
    </source>
</evidence>
<evidence type="ECO:0000256" key="3">
    <source>
        <dbReference type="ARBA" id="ARBA00023239"/>
    </source>
</evidence>
<keyword evidence="2" id="KW-0315">Glutamine amidotransferase</keyword>
<dbReference type="Proteomes" id="UP001518680">
    <property type="component" value="Unassembled WGS sequence"/>
</dbReference>
<keyword evidence="7" id="KW-1185">Reference proteome</keyword>
<dbReference type="PRINTS" id="PR00097">
    <property type="entry name" value="ANTSNTHASEII"/>
</dbReference>
<dbReference type="NCBIfam" id="NF004169">
    <property type="entry name" value="PRK05637.1"/>
    <property type="match status" value="1"/>
</dbReference>
<dbReference type="PROSITE" id="PS51273">
    <property type="entry name" value="GATASE_TYPE_1"/>
    <property type="match status" value="1"/>
</dbReference>
<dbReference type="PRINTS" id="PR00096">
    <property type="entry name" value="GATASE"/>
</dbReference>
<dbReference type="EMBL" id="JAACBX020000001">
    <property type="protein sequence ID" value="MBM0243968.1"/>
    <property type="molecule type" value="Genomic_DNA"/>
</dbReference>
<dbReference type="RefSeq" id="WP_200445753.1">
    <property type="nucleotide sequence ID" value="NZ_JAACBW010000030.1"/>
</dbReference>
<organism evidence="6 7">
    <name type="scientific">Corynebacterium macginleyi</name>
    <dbReference type="NCBI Taxonomy" id="38290"/>
    <lineage>
        <taxon>Bacteria</taxon>
        <taxon>Bacillati</taxon>
        <taxon>Actinomycetota</taxon>
        <taxon>Actinomycetes</taxon>
        <taxon>Mycobacteriales</taxon>
        <taxon>Corynebacteriaceae</taxon>
        <taxon>Corynebacterium</taxon>
    </lineage>
</organism>
<reference evidence="6 7" key="1">
    <citation type="submission" date="2021-01" db="EMBL/GenBank/DDBJ databases">
        <title>Complete genome sequences of Corynebacterium macginleyi strains isolated from infectious keratitis.</title>
        <authorList>
            <person name="Sagerfors S."/>
            <person name="Poehlein A."/>
            <person name="Soderquist B."/>
            <person name="Bruggemann H."/>
        </authorList>
    </citation>
    <scope>NUCLEOTIDE SEQUENCE [LARGE SCALE GENOMIC DNA]</scope>
    <source>
        <strain evidence="6 7">12T220</strain>
    </source>
</reference>
<dbReference type="InterPro" id="IPR029062">
    <property type="entry name" value="Class_I_gatase-like"/>
</dbReference>
<evidence type="ECO:0000313" key="6">
    <source>
        <dbReference type="EMBL" id="MBM0243968.1"/>
    </source>
</evidence>
<accession>A0ABS1Y6D9</accession>
<dbReference type="Pfam" id="PF00117">
    <property type="entry name" value="GATase"/>
    <property type="match status" value="1"/>
</dbReference>
<comment type="catalytic activity">
    <reaction evidence="4">
        <text>chorismate + L-glutamine = anthranilate + pyruvate + L-glutamate + H(+)</text>
        <dbReference type="Rhea" id="RHEA:21732"/>
        <dbReference type="ChEBI" id="CHEBI:15361"/>
        <dbReference type="ChEBI" id="CHEBI:15378"/>
        <dbReference type="ChEBI" id="CHEBI:16567"/>
        <dbReference type="ChEBI" id="CHEBI:29748"/>
        <dbReference type="ChEBI" id="CHEBI:29985"/>
        <dbReference type="ChEBI" id="CHEBI:58359"/>
        <dbReference type="EC" id="4.1.3.27"/>
    </reaction>
</comment>
<dbReference type="InterPro" id="IPR006221">
    <property type="entry name" value="TrpG/PapA_dom"/>
</dbReference>
<dbReference type="InterPro" id="IPR017926">
    <property type="entry name" value="GATASE"/>
</dbReference>
<feature type="domain" description="Glutamine amidotransferase" evidence="5">
    <location>
        <begin position="7"/>
        <end position="203"/>
    </location>
</feature>
<gene>
    <name evidence="6" type="ORF">GWO63_006760</name>
</gene>
<dbReference type="EC" id="4.1.3.27" evidence="1"/>
<dbReference type="InterPro" id="IPR050472">
    <property type="entry name" value="Anth_synth/Amidotransfase"/>
</dbReference>
<sequence length="215" mass="22918">MNSPHVVLLDNHDSFVYNLVDALAGYRTTIYRNSVSVEEVIAIEPDIIVLSPGPGHPRDAGCMMELIDATLGTIPILGVCLGLQALLEYHGGEVGPCGPVHGKSMPITLTKVGTAHPVFAGLATDSDPTQPGFPGTQVPVARYHSLGCTHVPPGIRVLAETETEIGTIAMAAETDDGMAFGMQFHPESILSPRGPDMLDRCIHRLSTHPTMELKH</sequence>
<dbReference type="Gene3D" id="3.40.50.880">
    <property type="match status" value="1"/>
</dbReference>